<sequence>MDDIQALASAISSETLSRSWPYFLSIGLLTLVSGAVGAFLSSYFGRRGEHKAIAADFNLIKQQLKDTTEITESIRGKLDHTLNRRHAIETLRREKLECYVAKAIEASENLSREMNEKLFNSKVDYDKSAFSTATMLQKLYFPEFDQVHAQFQIAHAEFQKWLVEGMKYLVDQRSQGVPLPIPNAAHLDRYSEYYQEVLRALTALEEAARDLGRQLIQDDPAPFT</sequence>
<dbReference type="RefSeq" id="WP_092011672.1">
    <property type="nucleotide sequence ID" value="NZ_FOYW01000001.1"/>
</dbReference>
<organism evidence="2 3">
    <name type="scientific">Marinobacter daqiaonensis</name>
    <dbReference type="NCBI Taxonomy" id="650891"/>
    <lineage>
        <taxon>Bacteria</taxon>
        <taxon>Pseudomonadati</taxon>
        <taxon>Pseudomonadota</taxon>
        <taxon>Gammaproteobacteria</taxon>
        <taxon>Pseudomonadales</taxon>
        <taxon>Marinobacteraceae</taxon>
        <taxon>Marinobacter</taxon>
    </lineage>
</organism>
<evidence type="ECO:0000256" key="1">
    <source>
        <dbReference type="SAM" id="Phobius"/>
    </source>
</evidence>
<evidence type="ECO:0000313" key="3">
    <source>
        <dbReference type="Proteomes" id="UP000198644"/>
    </source>
</evidence>
<keyword evidence="3" id="KW-1185">Reference proteome</keyword>
<dbReference type="AlphaFoldDB" id="A0A1I6IAG6"/>
<dbReference type="EMBL" id="FOYW01000001">
    <property type="protein sequence ID" value="SFR63624.1"/>
    <property type="molecule type" value="Genomic_DNA"/>
</dbReference>
<gene>
    <name evidence="2" type="ORF">SAMN05216203_2025</name>
</gene>
<reference evidence="2 3" key="1">
    <citation type="submission" date="2016-10" db="EMBL/GenBank/DDBJ databases">
        <authorList>
            <person name="de Groot N.N."/>
        </authorList>
    </citation>
    <scope>NUCLEOTIDE SEQUENCE [LARGE SCALE GENOMIC DNA]</scope>
    <source>
        <strain evidence="2 3">CGMCC 1.9167</strain>
    </source>
</reference>
<keyword evidence="1" id="KW-0812">Transmembrane</keyword>
<protein>
    <submittedName>
        <fullName evidence="2">Uncharacterized protein</fullName>
    </submittedName>
</protein>
<keyword evidence="1" id="KW-0472">Membrane</keyword>
<accession>A0A1I6IAG6</accession>
<evidence type="ECO:0000313" key="2">
    <source>
        <dbReference type="EMBL" id="SFR63624.1"/>
    </source>
</evidence>
<feature type="transmembrane region" description="Helical" evidence="1">
    <location>
        <begin position="20"/>
        <end position="44"/>
    </location>
</feature>
<name>A0A1I6IAG6_9GAMM</name>
<dbReference type="OrthoDB" id="7067518at2"/>
<dbReference type="STRING" id="650891.SAMN05216203_2025"/>
<proteinExistence type="predicted"/>
<dbReference type="Proteomes" id="UP000198644">
    <property type="component" value="Unassembled WGS sequence"/>
</dbReference>
<keyword evidence="1" id="KW-1133">Transmembrane helix</keyword>